<feature type="region of interest" description="Disordered" evidence="1">
    <location>
        <begin position="51"/>
        <end position="78"/>
    </location>
</feature>
<dbReference type="InterPro" id="IPR011989">
    <property type="entry name" value="ARM-like"/>
</dbReference>
<feature type="compositionally biased region" description="Polar residues" evidence="1">
    <location>
        <begin position="67"/>
        <end position="78"/>
    </location>
</feature>
<keyword evidence="2" id="KW-0472">Membrane</keyword>
<sequence length="494" mass="56289">KKKKKIKKKKKKKKGGRENGQNFPDTQINEKKAFISFIVIVVSLSCYSPQTQTHKHKKKKKKPFNMGQMSPHASTSGNGRQLYYEHNMKIYMNSSQLNDRLNVLLKLLSTNHDFEVRYHIIQLLTSLLLFRGHVIRSAVINIYGAINTLTELFCASASLTTSSKQQSAEAHANNVYIRNAMLILLTELCRNDSSIQKLFFIMNEEITDTISKEKQYHHGRDKDIHKIRSTHRSDDNEERNDNGQEHDNDNDNNNNNNNNNNNDNDDDEQWMIAILDALKLLHALLEGNGSNITYFVEIKCVETWLVPLWKTCLTHRWNDGHSDPELRDGWLAVAYAFLDVLMCVINGMGHSLQLQNALGVAIDPLLLILGDFTVPADISLEGTGLDESLLLKHKCFVALRCLLHGHTANQNRLLATKVQILEYGPSNESDRKKRNTTMSNKGDWTVTKQSQFAVVFFLKMSLGMIGPTHHPLLSILSGAILYSFFFKNYKIANH</sequence>
<comment type="caution">
    <text evidence="3">The sequence shown here is derived from an EMBL/GenBank/DDBJ whole genome shotgun (WGS) entry which is preliminary data.</text>
</comment>
<evidence type="ECO:0000256" key="1">
    <source>
        <dbReference type="SAM" id="MobiDB-lite"/>
    </source>
</evidence>
<feature type="compositionally biased region" description="Basic residues" evidence="1">
    <location>
        <begin position="1"/>
        <end position="15"/>
    </location>
</feature>
<dbReference type="PANTHER" id="PTHR10013">
    <property type="entry name" value="GENERAL VESICULAR TRANSPORT FACTOR P115"/>
    <property type="match status" value="1"/>
</dbReference>
<feature type="compositionally biased region" description="Basic and acidic residues" evidence="1">
    <location>
        <begin position="212"/>
        <end position="249"/>
    </location>
</feature>
<feature type="transmembrane region" description="Helical" evidence="2">
    <location>
        <begin position="33"/>
        <end position="50"/>
    </location>
</feature>
<evidence type="ECO:0000256" key="2">
    <source>
        <dbReference type="SAM" id="Phobius"/>
    </source>
</evidence>
<dbReference type="SUPFAM" id="SSF48371">
    <property type="entry name" value="ARM repeat"/>
    <property type="match status" value="1"/>
</dbReference>
<evidence type="ECO:0000313" key="4">
    <source>
        <dbReference type="Proteomes" id="UP000023152"/>
    </source>
</evidence>
<name>X6NHY8_RETFI</name>
<feature type="compositionally biased region" description="Basic residues" evidence="1">
    <location>
        <begin position="53"/>
        <end position="63"/>
    </location>
</feature>
<feature type="region of interest" description="Disordered" evidence="1">
    <location>
        <begin position="1"/>
        <end position="25"/>
    </location>
</feature>
<feature type="compositionally biased region" description="Low complexity" evidence="1">
    <location>
        <begin position="251"/>
        <end position="262"/>
    </location>
</feature>
<feature type="non-terminal residue" evidence="3">
    <location>
        <position position="494"/>
    </location>
</feature>
<dbReference type="PANTHER" id="PTHR10013:SF0">
    <property type="entry name" value="GENERAL VESICULAR TRANSPORT FACTOR P115"/>
    <property type="match status" value="1"/>
</dbReference>
<dbReference type="Gene3D" id="1.25.10.10">
    <property type="entry name" value="Leucine-rich Repeat Variant"/>
    <property type="match status" value="1"/>
</dbReference>
<organism evidence="3 4">
    <name type="scientific">Reticulomyxa filosa</name>
    <dbReference type="NCBI Taxonomy" id="46433"/>
    <lineage>
        <taxon>Eukaryota</taxon>
        <taxon>Sar</taxon>
        <taxon>Rhizaria</taxon>
        <taxon>Retaria</taxon>
        <taxon>Foraminifera</taxon>
        <taxon>Monothalamids</taxon>
        <taxon>Reticulomyxidae</taxon>
        <taxon>Reticulomyxa</taxon>
    </lineage>
</organism>
<accession>X6NHY8</accession>
<dbReference type="GO" id="GO:0048193">
    <property type="term" value="P:Golgi vesicle transport"/>
    <property type="evidence" value="ECO:0007669"/>
    <property type="project" value="InterPro"/>
</dbReference>
<keyword evidence="4" id="KW-1185">Reference proteome</keyword>
<protein>
    <submittedName>
        <fullName evidence="3">Uncharacterized protein</fullName>
    </submittedName>
</protein>
<evidence type="ECO:0000313" key="3">
    <source>
        <dbReference type="EMBL" id="ETO25344.1"/>
    </source>
</evidence>
<feature type="non-terminal residue" evidence="3">
    <location>
        <position position="1"/>
    </location>
</feature>
<reference evidence="3 4" key="1">
    <citation type="journal article" date="2013" name="Curr. Biol.">
        <title>The Genome of the Foraminiferan Reticulomyxa filosa.</title>
        <authorList>
            <person name="Glockner G."/>
            <person name="Hulsmann N."/>
            <person name="Schleicher M."/>
            <person name="Noegel A.A."/>
            <person name="Eichinger L."/>
            <person name="Gallinger C."/>
            <person name="Pawlowski J."/>
            <person name="Sierra R."/>
            <person name="Euteneuer U."/>
            <person name="Pillet L."/>
            <person name="Moustafa A."/>
            <person name="Platzer M."/>
            <person name="Groth M."/>
            <person name="Szafranski K."/>
            <person name="Schliwa M."/>
        </authorList>
    </citation>
    <scope>NUCLEOTIDE SEQUENCE [LARGE SCALE GENOMIC DNA]</scope>
</reference>
<dbReference type="Proteomes" id="UP000023152">
    <property type="component" value="Unassembled WGS sequence"/>
</dbReference>
<gene>
    <name evidence="3" type="ORF">RFI_11793</name>
</gene>
<dbReference type="AlphaFoldDB" id="X6NHY8"/>
<feature type="region of interest" description="Disordered" evidence="1">
    <location>
        <begin position="212"/>
        <end position="265"/>
    </location>
</feature>
<keyword evidence="2" id="KW-1133">Transmembrane helix</keyword>
<dbReference type="InterPro" id="IPR024095">
    <property type="entry name" value="Vesicle_P115"/>
</dbReference>
<proteinExistence type="predicted"/>
<dbReference type="InterPro" id="IPR016024">
    <property type="entry name" value="ARM-type_fold"/>
</dbReference>
<keyword evidence="2" id="KW-0812">Transmembrane</keyword>
<dbReference type="EMBL" id="ASPP01008608">
    <property type="protein sequence ID" value="ETO25344.1"/>
    <property type="molecule type" value="Genomic_DNA"/>
</dbReference>